<dbReference type="RefSeq" id="WP_345399339.1">
    <property type="nucleotide sequence ID" value="NZ_BAABHG010000010.1"/>
</dbReference>
<feature type="domain" description="Transposase IS30-like HTH" evidence="3">
    <location>
        <begin position="5"/>
        <end position="45"/>
    </location>
</feature>
<proteinExistence type="predicted"/>
<evidence type="ECO:0000313" key="4">
    <source>
        <dbReference type="EMBL" id="MFD2464969.1"/>
    </source>
</evidence>
<evidence type="ECO:0000256" key="1">
    <source>
        <dbReference type="SAM" id="MobiDB-lite"/>
    </source>
</evidence>
<dbReference type="Pfam" id="PF12802">
    <property type="entry name" value="MarR_2"/>
    <property type="match status" value="1"/>
</dbReference>
<dbReference type="InterPro" id="IPR051917">
    <property type="entry name" value="Transposase-Integrase"/>
</dbReference>
<dbReference type="InterPro" id="IPR036388">
    <property type="entry name" value="WH-like_DNA-bd_sf"/>
</dbReference>
<protein>
    <submittedName>
        <fullName evidence="4">Helix-turn-helix domain-containing protein</fullName>
    </submittedName>
</protein>
<reference evidence="5" key="1">
    <citation type="journal article" date="2019" name="Int. J. Syst. Evol. Microbiol.">
        <title>The Global Catalogue of Microorganisms (GCM) 10K type strain sequencing project: providing services to taxonomists for standard genome sequencing and annotation.</title>
        <authorList>
            <consortium name="The Broad Institute Genomics Platform"/>
            <consortium name="The Broad Institute Genome Sequencing Center for Infectious Disease"/>
            <person name="Wu L."/>
            <person name="Ma J."/>
        </authorList>
    </citation>
    <scope>NUCLEOTIDE SEQUENCE [LARGE SCALE GENOMIC DNA]</scope>
    <source>
        <strain evidence="5">CGMCC 4.7643</strain>
    </source>
</reference>
<dbReference type="Pfam" id="PF13936">
    <property type="entry name" value="HTH_38"/>
    <property type="match status" value="1"/>
</dbReference>
<accession>A0ABW5GVJ8</accession>
<organism evidence="4 5">
    <name type="scientific">Amycolatopsis samaneae</name>
    <dbReference type="NCBI Taxonomy" id="664691"/>
    <lineage>
        <taxon>Bacteria</taxon>
        <taxon>Bacillati</taxon>
        <taxon>Actinomycetota</taxon>
        <taxon>Actinomycetes</taxon>
        <taxon>Pseudonocardiales</taxon>
        <taxon>Pseudonocardiaceae</taxon>
        <taxon>Amycolatopsis</taxon>
    </lineage>
</organism>
<dbReference type="PANTHER" id="PTHR10948">
    <property type="entry name" value="TRANSPOSASE"/>
    <property type="match status" value="1"/>
</dbReference>
<evidence type="ECO:0000259" key="3">
    <source>
        <dbReference type="Pfam" id="PF13936"/>
    </source>
</evidence>
<feature type="domain" description="HTH marR-type" evidence="2">
    <location>
        <begin position="112"/>
        <end position="159"/>
    </location>
</feature>
<evidence type="ECO:0000259" key="2">
    <source>
        <dbReference type="Pfam" id="PF12802"/>
    </source>
</evidence>
<evidence type="ECO:0000313" key="5">
    <source>
        <dbReference type="Proteomes" id="UP001597419"/>
    </source>
</evidence>
<keyword evidence="5" id="KW-1185">Reference proteome</keyword>
<dbReference type="EMBL" id="JBHUKU010000028">
    <property type="protein sequence ID" value="MFD2464969.1"/>
    <property type="molecule type" value="Genomic_DNA"/>
</dbReference>
<dbReference type="Proteomes" id="UP001597419">
    <property type="component" value="Unassembled WGS sequence"/>
</dbReference>
<feature type="region of interest" description="Disordered" evidence="1">
    <location>
        <begin position="30"/>
        <end position="80"/>
    </location>
</feature>
<dbReference type="InterPro" id="IPR000835">
    <property type="entry name" value="HTH_MarR-typ"/>
</dbReference>
<dbReference type="SUPFAM" id="SSF46785">
    <property type="entry name" value="Winged helix' DNA-binding domain"/>
    <property type="match status" value="1"/>
</dbReference>
<gene>
    <name evidence="4" type="ORF">ACFSYJ_40565</name>
</gene>
<name>A0ABW5GVJ8_9PSEU</name>
<dbReference type="InterPro" id="IPR036390">
    <property type="entry name" value="WH_DNA-bd_sf"/>
</dbReference>
<dbReference type="Gene3D" id="1.10.10.10">
    <property type="entry name" value="Winged helix-like DNA-binding domain superfamily/Winged helix DNA-binding domain"/>
    <property type="match status" value="1"/>
</dbReference>
<dbReference type="InterPro" id="IPR025246">
    <property type="entry name" value="IS30-like_HTH"/>
</dbReference>
<comment type="caution">
    <text evidence="4">The sequence shown here is derived from an EMBL/GenBank/DDBJ whole genome shotgun (WGS) entry which is preliminary data.</text>
</comment>
<dbReference type="PANTHER" id="PTHR10948:SF23">
    <property type="entry name" value="TRANSPOSASE INSI FOR INSERTION SEQUENCE ELEMENT IS30A-RELATED"/>
    <property type="match status" value="1"/>
</dbReference>
<sequence>MPGGRLTSEDRRRIADGLAEGLGYAEIGRRLGRPTSTVSREVARNGGARGYRAEHAQLATGRRARRGGPPVPAPEPAETGYGRATAAIDEFEAEFAALMTRSGFPRMMSRVFVSLYLSDTGSRTAAELAHRLGVSPASVSKAVAYLEKLELLRRVRDERRRERYLVDGDAWYRAWAASFRSVERWANAARHGAGLLGTATPAGARLDEMGEVFEHLGHEMTEAAEHWRRVVAARRVSPPEPHS</sequence>